<comment type="caution">
    <text evidence="8">The sequence shown here is derived from an EMBL/GenBank/DDBJ whole genome shotgun (WGS) entry which is preliminary data.</text>
</comment>
<dbReference type="HAMAP" id="MF_01928">
    <property type="entry name" value="PurK"/>
    <property type="match status" value="1"/>
</dbReference>
<organism evidence="8 9">
    <name type="scientific">Motilimonas pumila</name>
    <dbReference type="NCBI Taxonomy" id="2303987"/>
    <lineage>
        <taxon>Bacteria</taxon>
        <taxon>Pseudomonadati</taxon>
        <taxon>Pseudomonadota</taxon>
        <taxon>Gammaproteobacteria</taxon>
        <taxon>Alteromonadales</taxon>
        <taxon>Alteromonadales genera incertae sedis</taxon>
        <taxon>Motilimonas</taxon>
    </lineage>
</organism>
<dbReference type="SUPFAM" id="SSF52440">
    <property type="entry name" value="PreATP-grasp domain"/>
    <property type="match status" value="1"/>
</dbReference>
<dbReference type="Pfam" id="PF22660">
    <property type="entry name" value="RS_preATP-grasp-like"/>
    <property type="match status" value="1"/>
</dbReference>
<keyword evidence="2 5" id="KW-0547">Nucleotide-binding</keyword>
<comment type="catalytic activity">
    <reaction evidence="5 6">
        <text>5-amino-1-(5-phospho-beta-D-ribosyl)imidazole + hydrogencarbonate + ATP = 5-carboxyamino-1-(5-phospho-D-ribosyl)imidazole + ADP + phosphate + 2 H(+)</text>
        <dbReference type="Rhea" id="RHEA:19317"/>
        <dbReference type="ChEBI" id="CHEBI:15378"/>
        <dbReference type="ChEBI" id="CHEBI:17544"/>
        <dbReference type="ChEBI" id="CHEBI:30616"/>
        <dbReference type="ChEBI" id="CHEBI:43474"/>
        <dbReference type="ChEBI" id="CHEBI:58730"/>
        <dbReference type="ChEBI" id="CHEBI:137981"/>
        <dbReference type="ChEBI" id="CHEBI:456216"/>
        <dbReference type="EC" id="6.3.4.18"/>
    </reaction>
</comment>
<dbReference type="InterPro" id="IPR003135">
    <property type="entry name" value="ATP-grasp_carboxylate-amine"/>
</dbReference>
<dbReference type="Gene3D" id="3.30.470.20">
    <property type="entry name" value="ATP-grasp fold, B domain"/>
    <property type="match status" value="1"/>
</dbReference>
<gene>
    <name evidence="5 6" type="primary">purK</name>
    <name evidence="8" type="ORF">D1Z90_14025</name>
</gene>
<dbReference type="GO" id="GO:0034028">
    <property type="term" value="F:5-(carboxyamino)imidazole ribonucleotide synthase activity"/>
    <property type="evidence" value="ECO:0007669"/>
    <property type="project" value="UniProtKB-UniRule"/>
</dbReference>
<dbReference type="SUPFAM" id="SSF51246">
    <property type="entry name" value="Rudiment single hybrid motif"/>
    <property type="match status" value="1"/>
</dbReference>
<dbReference type="Gene3D" id="3.30.1490.20">
    <property type="entry name" value="ATP-grasp fold, A domain"/>
    <property type="match status" value="1"/>
</dbReference>
<comment type="subunit">
    <text evidence="5 6">Homodimer.</text>
</comment>
<dbReference type="PANTHER" id="PTHR11609">
    <property type="entry name" value="PURINE BIOSYNTHESIS PROTEIN 6/7, PUR6/7"/>
    <property type="match status" value="1"/>
</dbReference>
<feature type="domain" description="ATP-grasp" evidence="7">
    <location>
        <begin position="97"/>
        <end position="289"/>
    </location>
</feature>
<feature type="binding site" evidence="5">
    <location>
        <position position="133"/>
    </location>
    <ligand>
        <name>ATP</name>
        <dbReference type="ChEBI" id="CHEBI:30616"/>
    </ligand>
</feature>
<dbReference type="Pfam" id="PF02222">
    <property type="entry name" value="ATP-grasp"/>
    <property type="match status" value="1"/>
</dbReference>
<dbReference type="PANTHER" id="PTHR11609:SF5">
    <property type="entry name" value="PHOSPHORIBOSYLAMINOIMIDAZOLE CARBOXYLASE"/>
    <property type="match status" value="1"/>
</dbReference>
<dbReference type="InterPro" id="IPR013815">
    <property type="entry name" value="ATP_grasp_subdomain_1"/>
</dbReference>
<evidence type="ECO:0000256" key="3">
    <source>
        <dbReference type="ARBA" id="ARBA00022755"/>
    </source>
</evidence>
<dbReference type="GO" id="GO:0046872">
    <property type="term" value="F:metal ion binding"/>
    <property type="evidence" value="ECO:0007669"/>
    <property type="project" value="InterPro"/>
</dbReference>
<evidence type="ECO:0000259" key="7">
    <source>
        <dbReference type="PROSITE" id="PS50975"/>
    </source>
</evidence>
<dbReference type="NCBIfam" id="TIGR01161">
    <property type="entry name" value="purK"/>
    <property type="match status" value="1"/>
</dbReference>
<dbReference type="UniPathway" id="UPA00074">
    <property type="reaction ID" value="UER00942"/>
</dbReference>
<dbReference type="EMBL" id="QZCH01000019">
    <property type="protein sequence ID" value="RJG42217.1"/>
    <property type="molecule type" value="Genomic_DNA"/>
</dbReference>
<feature type="binding site" evidence="5">
    <location>
        <begin position="259"/>
        <end position="260"/>
    </location>
    <ligand>
        <name>ATP</name>
        <dbReference type="ChEBI" id="CHEBI:30616"/>
    </ligand>
</feature>
<dbReference type="Pfam" id="PF17769">
    <property type="entry name" value="PurK_C"/>
    <property type="match status" value="1"/>
</dbReference>
<dbReference type="EC" id="6.3.4.18" evidence="5 6"/>
<feature type="binding site" evidence="5">
    <location>
        <position position="184"/>
    </location>
    <ligand>
        <name>ATP</name>
        <dbReference type="ChEBI" id="CHEBI:30616"/>
    </ligand>
</feature>
<dbReference type="RefSeq" id="WP_119911408.1">
    <property type="nucleotide sequence ID" value="NZ_QZCH01000019.1"/>
</dbReference>
<name>A0A418YCG0_9GAMM</name>
<dbReference type="GO" id="GO:0005524">
    <property type="term" value="F:ATP binding"/>
    <property type="evidence" value="ECO:0007669"/>
    <property type="project" value="UniProtKB-UniRule"/>
</dbReference>
<dbReference type="AlphaFoldDB" id="A0A418YCG0"/>
<comment type="function">
    <text evidence="5">Catalyzes the ATP-dependent conversion of 5-aminoimidazole ribonucleotide (AIR) and HCO(3)(-) to N5-carboxyaminoimidazole ribonucleotide (N5-CAIR).</text>
</comment>
<dbReference type="Proteomes" id="UP000283255">
    <property type="component" value="Unassembled WGS sequence"/>
</dbReference>
<evidence type="ECO:0000256" key="5">
    <source>
        <dbReference type="HAMAP-Rule" id="MF_01928"/>
    </source>
</evidence>
<feature type="binding site" evidence="5">
    <location>
        <begin position="138"/>
        <end position="144"/>
    </location>
    <ligand>
        <name>ATP</name>
        <dbReference type="ChEBI" id="CHEBI:30616"/>
    </ligand>
</feature>
<protein>
    <recommendedName>
        <fullName evidence="5 6">N5-carboxyaminoimidazole ribonucleotide synthase</fullName>
        <shortName evidence="5 6">N5-CAIR synthase</shortName>
        <ecNumber evidence="5 6">6.3.4.18</ecNumber>
    </recommendedName>
    <alternativeName>
        <fullName evidence="5 6">5-(carboxyamino)imidazole ribonucleotide synthetase</fullName>
    </alternativeName>
</protein>
<comment type="function">
    <text evidence="6">Catalyzes the ATP-dependent conversion of 5-aminoimidazole ribonucleotide (AIR) and HCO(3)- to N5-carboxyaminoimidazole ribonucleotide (N5-CAIR).</text>
</comment>
<dbReference type="Gene3D" id="3.40.50.20">
    <property type="match status" value="1"/>
</dbReference>
<accession>A0A418YCG0</accession>
<dbReference type="InterPro" id="IPR016185">
    <property type="entry name" value="PreATP-grasp_dom_sf"/>
</dbReference>
<keyword evidence="1 5" id="KW-0436">Ligase</keyword>
<dbReference type="InterPro" id="IPR040686">
    <property type="entry name" value="PurK_C"/>
</dbReference>
<dbReference type="GO" id="GO:0004638">
    <property type="term" value="F:phosphoribosylaminoimidazole carboxylase activity"/>
    <property type="evidence" value="ECO:0007669"/>
    <property type="project" value="InterPro"/>
</dbReference>
<dbReference type="FunFam" id="3.30.1490.20:FF:000015">
    <property type="entry name" value="N5-carboxyaminoimidazole ribonucleotide synthase"/>
    <property type="match status" value="1"/>
</dbReference>
<feature type="binding site" evidence="5">
    <location>
        <position position="93"/>
    </location>
    <ligand>
        <name>ATP</name>
        <dbReference type="ChEBI" id="CHEBI:30616"/>
    </ligand>
</feature>
<keyword evidence="4 5" id="KW-0067">ATP-binding</keyword>
<proteinExistence type="inferred from homology"/>
<evidence type="ECO:0000313" key="9">
    <source>
        <dbReference type="Proteomes" id="UP000283255"/>
    </source>
</evidence>
<feature type="binding site" evidence="5">
    <location>
        <position position="207"/>
    </location>
    <ligand>
        <name>ATP</name>
        <dbReference type="ChEBI" id="CHEBI:30616"/>
    </ligand>
</feature>
<evidence type="ECO:0000256" key="4">
    <source>
        <dbReference type="ARBA" id="ARBA00022840"/>
    </source>
</evidence>
<comment type="pathway">
    <text evidence="5 6">Purine metabolism; IMP biosynthesis via de novo pathway; 5-amino-1-(5-phospho-D-ribosyl)imidazole-4-carboxylate from 5-amino-1-(5-phospho-D-ribosyl)imidazole (N5-CAIR route): step 1/2.</text>
</comment>
<comment type="similarity">
    <text evidence="5 6">Belongs to the PurK/PurT family.</text>
</comment>
<evidence type="ECO:0000256" key="6">
    <source>
        <dbReference type="RuleBase" id="RU361200"/>
    </source>
</evidence>
<dbReference type="InterPro" id="IPR011761">
    <property type="entry name" value="ATP-grasp"/>
</dbReference>
<feature type="binding site" evidence="5">
    <location>
        <begin position="176"/>
        <end position="179"/>
    </location>
    <ligand>
        <name>ATP</name>
        <dbReference type="ChEBI" id="CHEBI:30616"/>
    </ligand>
</feature>
<dbReference type="FunFam" id="3.30.470.20:FF:000029">
    <property type="entry name" value="N5-carboxyaminoimidazole ribonucleotide synthase"/>
    <property type="match status" value="1"/>
</dbReference>
<dbReference type="NCBIfam" id="NF004679">
    <property type="entry name" value="PRK06019.1-5"/>
    <property type="match status" value="1"/>
</dbReference>
<keyword evidence="9" id="KW-1185">Reference proteome</keyword>
<keyword evidence="3 5" id="KW-0658">Purine biosynthesis</keyword>
<evidence type="ECO:0000313" key="8">
    <source>
        <dbReference type="EMBL" id="RJG42217.1"/>
    </source>
</evidence>
<evidence type="ECO:0000256" key="2">
    <source>
        <dbReference type="ARBA" id="ARBA00022741"/>
    </source>
</evidence>
<dbReference type="SUPFAM" id="SSF56059">
    <property type="entry name" value="Glutathione synthetase ATP-binding domain-like"/>
    <property type="match status" value="1"/>
</dbReference>
<dbReference type="InterPro" id="IPR054350">
    <property type="entry name" value="PurT/PurK_preATP-grasp"/>
</dbReference>
<dbReference type="OrthoDB" id="9804625at2"/>
<reference evidence="8 9" key="2">
    <citation type="submission" date="2019-01" db="EMBL/GenBank/DDBJ databases">
        <title>Motilimonas pumilus sp. nov., isolated from the gut of sea cucumber (Apostichopus japonicus).</title>
        <authorList>
            <person name="Wang F.-Q."/>
            <person name="Ren L.-H."/>
            <person name="Lin Y.-W."/>
            <person name="Sun G.-H."/>
            <person name="Du Z.-J."/>
            <person name="Zhao J.-X."/>
            <person name="Liu X.-J."/>
            <person name="Liu L.-J."/>
        </authorList>
    </citation>
    <scope>NUCLEOTIDE SEQUENCE [LARGE SCALE GENOMIC DNA]</scope>
    <source>
        <strain evidence="8 9">PLHSC7-2</strain>
    </source>
</reference>
<dbReference type="GO" id="GO:0006189">
    <property type="term" value="P:'de novo' IMP biosynthetic process"/>
    <property type="evidence" value="ECO:0007669"/>
    <property type="project" value="UniProtKB-UniRule"/>
</dbReference>
<dbReference type="InterPro" id="IPR011054">
    <property type="entry name" value="Rudment_hybrid_motif"/>
</dbReference>
<dbReference type="GO" id="GO:0005829">
    <property type="term" value="C:cytosol"/>
    <property type="evidence" value="ECO:0007669"/>
    <property type="project" value="TreeGrafter"/>
</dbReference>
<dbReference type="PROSITE" id="PS50975">
    <property type="entry name" value="ATP_GRASP"/>
    <property type="match status" value="1"/>
</dbReference>
<evidence type="ECO:0000256" key="1">
    <source>
        <dbReference type="ARBA" id="ARBA00022598"/>
    </source>
</evidence>
<dbReference type="InterPro" id="IPR005875">
    <property type="entry name" value="PurK"/>
</dbReference>
<sequence length="377" mass="40770">MQVLILGSGQLARMMCLAVEPLNIKTLAYDVGNNTVVHPLTQQPEPLSYQQAIAQADVITAEFEHIPADVLALADASGKFKPGAKAIQAGGDRRIEKALLEQADVANAPYFIINQQADFEQAIATLGLPLVFKTAKDGYDGKGQWRLKDAADAANIWPEMAQVIADSQGEQAIVAEKFIPFQREVSMIGARNAAGEIKTYPLTENHHENGVLSVSLALGDNAHLQQQASNMFSAIVDALDYVGVLAVEFFDLDGALLVNEIAPRVHNSGHWTQQGCFTSQFENHIRAVCGYPLGDTRLIQPSLMINLLGEDHVDLAALALPEVALHWYNKTNKPGRKMGHINVSAPDRSELANTLQALAQVLPKSTLAGINAMADKI</sequence>
<reference evidence="8 9" key="1">
    <citation type="submission" date="2018-09" db="EMBL/GenBank/DDBJ databases">
        <authorList>
            <person name="Wang F."/>
        </authorList>
    </citation>
    <scope>NUCLEOTIDE SEQUENCE [LARGE SCALE GENOMIC DNA]</scope>
    <source>
        <strain evidence="8 9">PLHSC7-2</strain>
    </source>
</reference>